<feature type="region of interest" description="Disordered" evidence="1">
    <location>
        <begin position="1"/>
        <end position="50"/>
    </location>
</feature>
<organism evidence="2 3">
    <name type="scientific">Eufriesea mexicana</name>
    <dbReference type="NCBI Taxonomy" id="516756"/>
    <lineage>
        <taxon>Eukaryota</taxon>
        <taxon>Metazoa</taxon>
        <taxon>Ecdysozoa</taxon>
        <taxon>Arthropoda</taxon>
        <taxon>Hexapoda</taxon>
        <taxon>Insecta</taxon>
        <taxon>Pterygota</taxon>
        <taxon>Neoptera</taxon>
        <taxon>Endopterygota</taxon>
        <taxon>Hymenoptera</taxon>
        <taxon>Apocrita</taxon>
        <taxon>Aculeata</taxon>
        <taxon>Apoidea</taxon>
        <taxon>Anthophila</taxon>
        <taxon>Apidae</taxon>
        <taxon>Eufriesea</taxon>
    </lineage>
</organism>
<proteinExistence type="predicted"/>
<accession>A0A310SI65</accession>
<evidence type="ECO:0000256" key="1">
    <source>
        <dbReference type="SAM" id="MobiDB-lite"/>
    </source>
</evidence>
<sequence>MGTFLAGSIDPGPPRGSRNSRFIREKETVRRESAPMTKPGKRNGKSTENSSLTLAPAGLQLAGGLPHLPCGRMPAGLTLRRFQVIKLGVVVGVVEQTLNNRQGESRGLKVLFIDPWIALIRPKLYRLSSTCFCQQTHVHVEQGKLCQTEVTLRNLITQQELRRYEIINEHIE</sequence>
<reference evidence="2 3" key="1">
    <citation type="submission" date="2015-07" db="EMBL/GenBank/DDBJ databases">
        <title>The genome of Eufriesea mexicana.</title>
        <authorList>
            <person name="Pan H."/>
            <person name="Kapheim K."/>
        </authorList>
    </citation>
    <scope>NUCLEOTIDE SEQUENCE [LARGE SCALE GENOMIC DNA]</scope>
    <source>
        <strain evidence="2">0111107269</strain>
        <tissue evidence="2">Whole body</tissue>
    </source>
</reference>
<dbReference type="Proteomes" id="UP000250275">
    <property type="component" value="Unassembled WGS sequence"/>
</dbReference>
<dbReference type="EMBL" id="KQ765234">
    <property type="protein sequence ID" value="OAD54030.1"/>
    <property type="molecule type" value="Genomic_DNA"/>
</dbReference>
<keyword evidence="3" id="KW-1185">Reference proteome</keyword>
<gene>
    <name evidence="2" type="ORF">WN48_08450</name>
</gene>
<name>A0A310SI65_9HYME</name>
<evidence type="ECO:0000313" key="2">
    <source>
        <dbReference type="EMBL" id="OAD54030.1"/>
    </source>
</evidence>
<evidence type="ECO:0000313" key="3">
    <source>
        <dbReference type="Proteomes" id="UP000250275"/>
    </source>
</evidence>
<dbReference type="AlphaFoldDB" id="A0A310SI65"/>
<feature type="compositionally biased region" description="Basic and acidic residues" evidence="1">
    <location>
        <begin position="22"/>
        <end position="33"/>
    </location>
</feature>
<protein>
    <submittedName>
        <fullName evidence="2">Uncharacterized protein</fullName>
    </submittedName>
</protein>